<organism evidence="3">
    <name type="scientific">Absidia glauca</name>
    <name type="common">Pin mould</name>
    <dbReference type="NCBI Taxonomy" id="4829"/>
    <lineage>
        <taxon>Eukaryota</taxon>
        <taxon>Fungi</taxon>
        <taxon>Fungi incertae sedis</taxon>
        <taxon>Mucoromycota</taxon>
        <taxon>Mucoromycotina</taxon>
        <taxon>Mucoromycetes</taxon>
        <taxon>Mucorales</taxon>
        <taxon>Cunninghamellaceae</taxon>
        <taxon>Absidia</taxon>
    </lineage>
</organism>
<dbReference type="EMBL" id="LT554937">
    <property type="protein sequence ID" value="SAM08946.1"/>
    <property type="molecule type" value="Genomic_DNA"/>
</dbReference>
<feature type="compositionally biased region" description="Polar residues" evidence="1">
    <location>
        <begin position="66"/>
        <end position="79"/>
    </location>
</feature>
<feature type="domain" description="Methyltransferase" evidence="2">
    <location>
        <begin position="166"/>
        <end position="257"/>
    </location>
</feature>
<dbReference type="AlphaFoldDB" id="A0A163K8S5"/>
<dbReference type="OrthoDB" id="2013972at2759"/>
<dbReference type="SUPFAM" id="SSF53335">
    <property type="entry name" value="S-adenosyl-L-methionine-dependent methyltransferases"/>
    <property type="match status" value="1"/>
</dbReference>
<dbReference type="GO" id="GO:0008168">
    <property type="term" value="F:methyltransferase activity"/>
    <property type="evidence" value="ECO:0007669"/>
    <property type="project" value="TreeGrafter"/>
</dbReference>
<evidence type="ECO:0000256" key="1">
    <source>
        <dbReference type="SAM" id="MobiDB-lite"/>
    </source>
</evidence>
<evidence type="ECO:0000313" key="3">
    <source>
        <dbReference type="EMBL" id="SAM08946.1"/>
    </source>
</evidence>
<keyword evidence="4" id="KW-1185">Reference proteome</keyword>
<name>A0A163K8S5_ABSGL</name>
<gene>
    <name evidence="3" type="primary">ABSGL_14612.1 scaffold 14663</name>
</gene>
<dbReference type="Gene3D" id="3.40.50.150">
    <property type="entry name" value="Vaccinia Virus protein VP39"/>
    <property type="match status" value="1"/>
</dbReference>
<feature type="compositionally biased region" description="Low complexity" evidence="1">
    <location>
        <begin position="36"/>
        <end position="51"/>
    </location>
</feature>
<dbReference type="InParanoid" id="A0A163K8S5"/>
<dbReference type="Pfam" id="PF13649">
    <property type="entry name" value="Methyltransf_25"/>
    <property type="match status" value="1"/>
</dbReference>
<dbReference type="PANTHER" id="PTHR43591:SF24">
    <property type="entry name" value="2-METHOXY-6-POLYPRENYL-1,4-BENZOQUINOL METHYLASE, MITOCHONDRIAL"/>
    <property type="match status" value="1"/>
</dbReference>
<feature type="region of interest" description="Disordered" evidence="1">
    <location>
        <begin position="1"/>
        <end position="87"/>
    </location>
</feature>
<feature type="compositionally biased region" description="Pro residues" evidence="1">
    <location>
        <begin position="52"/>
        <end position="61"/>
    </location>
</feature>
<dbReference type="PANTHER" id="PTHR43591">
    <property type="entry name" value="METHYLTRANSFERASE"/>
    <property type="match status" value="1"/>
</dbReference>
<sequence>MGQTESQPALSETVVSNLPKRTQQRLSQASRHHQPSSFSFFEAAAVAKTPIPKTPPPPIPRPPKKATSSTASTNEKQPYSSSKGSMSSSMRESILSLSSNGGILPLVFSELDGRRYLTSPGTHYLLPTDDDEADRLVILHFLLKYAFKGNVIAPIVPRLKQSKAQVLDIGCGAGTWVLEMASDYPSAEFYGIDLVPGFPTSIKPNNAHFNQHNFLATLPFPDNSLDFVHLRFMLVLLTPPQLQALLREISRVLKPLGMVEIVDVDQRIQRPGPTCQSLLNEELPRAFKQHDIDLLQSHQLATLLMSTTYGDGWVDIHQQQVTIPLGWGGQVGQVHAQAMDAFYKSLKPTLRTSAVTRSPPSTWQPATETHLSDQAIDQAVKECLRYQSYLNWFVCHAQKAFLSPASNTSHKHSAPSLVSTLESGLVPEPHAWDTIDHFIDGYTD</sequence>
<proteinExistence type="predicted"/>
<dbReference type="InterPro" id="IPR029063">
    <property type="entry name" value="SAM-dependent_MTases_sf"/>
</dbReference>
<evidence type="ECO:0000313" key="4">
    <source>
        <dbReference type="Proteomes" id="UP000078561"/>
    </source>
</evidence>
<accession>A0A163K8S5</accession>
<protein>
    <recommendedName>
        <fullName evidence="2">Methyltransferase domain-containing protein</fullName>
    </recommendedName>
</protein>
<feature type="compositionally biased region" description="Polar residues" evidence="1">
    <location>
        <begin position="1"/>
        <end position="29"/>
    </location>
</feature>
<dbReference type="STRING" id="4829.A0A163K8S5"/>
<reference evidence="3" key="1">
    <citation type="submission" date="2016-04" db="EMBL/GenBank/DDBJ databases">
        <authorList>
            <person name="Evans L.H."/>
            <person name="Alamgir A."/>
            <person name="Owens N."/>
            <person name="Weber N.D."/>
            <person name="Virtaneva K."/>
            <person name="Barbian K."/>
            <person name="Babar A."/>
            <person name="Rosenke K."/>
        </authorList>
    </citation>
    <scope>NUCLEOTIDE SEQUENCE [LARGE SCALE GENOMIC DNA]</scope>
    <source>
        <strain evidence="3">CBS 101.48</strain>
    </source>
</reference>
<evidence type="ECO:0000259" key="2">
    <source>
        <dbReference type="Pfam" id="PF13649"/>
    </source>
</evidence>
<dbReference type="CDD" id="cd02440">
    <property type="entry name" value="AdoMet_MTases"/>
    <property type="match status" value="1"/>
</dbReference>
<dbReference type="OMA" id="MQTHNID"/>
<dbReference type="Proteomes" id="UP000078561">
    <property type="component" value="Unassembled WGS sequence"/>
</dbReference>
<dbReference type="InterPro" id="IPR041698">
    <property type="entry name" value="Methyltransf_25"/>
</dbReference>